<sequence>MNHNITDVAPYQPLLRRPHSPISYPKKKKSRIFPDLTRNINLGEDIDLVVGLTATALTADQVLKLKDSKKHKAMHLAKASLSAAAAATAFTMMKREHNERVGREWTRRRPESESRSTPSTTKGEKHECHSRSTSRSSSRPRSFERARRRSRSRDRELPYPDLEAQDPEDHKVRWALVPSPPFQEEHQEQRAESPEDYSYASSRLAPPPDQRYHHRGRARTTSPVRRQDDDRWPDNHRHHHRRGKSEGQSRWHTFFDLLGQELLQRQQKA</sequence>
<evidence type="ECO:0000256" key="1">
    <source>
        <dbReference type="SAM" id="MobiDB-lite"/>
    </source>
</evidence>
<keyword evidence="3" id="KW-1185">Reference proteome</keyword>
<protein>
    <submittedName>
        <fullName evidence="2">Uncharacterized protein</fullName>
    </submittedName>
</protein>
<feature type="region of interest" description="Disordered" evidence="1">
    <location>
        <begin position="94"/>
        <end position="251"/>
    </location>
</feature>
<evidence type="ECO:0000313" key="3">
    <source>
        <dbReference type="Proteomes" id="UP001322138"/>
    </source>
</evidence>
<evidence type="ECO:0000313" key="2">
    <source>
        <dbReference type="EMBL" id="KAK4641288.1"/>
    </source>
</evidence>
<feature type="compositionally biased region" description="Basic and acidic residues" evidence="1">
    <location>
        <begin position="183"/>
        <end position="193"/>
    </location>
</feature>
<comment type="caution">
    <text evidence="2">The sequence shown here is derived from an EMBL/GenBank/DDBJ whole genome shotgun (WGS) entry which is preliminary data.</text>
</comment>
<dbReference type="EMBL" id="JAFFGZ010000008">
    <property type="protein sequence ID" value="KAK4641288.1"/>
    <property type="molecule type" value="Genomic_DNA"/>
</dbReference>
<feature type="compositionally biased region" description="Basic and acidic residues" evidence="1">
    <location>
        <begin position="225"/>
        <end position="235"/>
    </location>
</feature>
<feature type="compositionally biased region" description="Basic and acidic residues" evidence="1">
    <location>
        <begin position="94"/>
        <end position="114"/>
    </location>
</feature>
<gene>
    <name evidence="2" type="ORF">QC761_611050</name>
</gene>
<dbReference type="RefSeq" id="XP_062730264.1">
    <property type="nucleotide sequence ID" value="XM_062881516.1"/>
</dbReference>
<reference evidence="2 3" key="1">
    <citation type="journal article" date="2023" name="bioRxiv">
        <title>High-quality genome assemblies of four members of thePodospora anserinaspecies complex.</title>
        <authorList>
            <person name="Ament-Velasquez S.L."/>
            <person name="Vogan A.A."/>
            <person name="Wallerman O."/>
            <person name="Hartmann F."/>
            <person name="Gautier V."/>
            <person name="Silar P."/>
            <person name="Giraud T."/>
            <person name="Johannesson H."/>
        </authorList>
    </citation>
    <scope>NUCLEOTIDE SEQUENCE [LARGE SCALE GENOMIC DNA]</scope>
    <source>
        <strain evidence="2 3">CBS 112042</strain>
    </source>
</reference>
<organism evidence="2 3">
    <name type="scientific">Podospora bellae-mahoneyi</name>
    <dbReference type="NCBI Taxonomy" id="2093777"/>
    <lineage>
        <taxon>Eukaryota</taxon>
        <taxon>Fungi</taxon>
        <taxon>Dikarya</taxon>
        <taxon>Ascomycota</taxon>
        <taxon>Pezizomycotina</taxon>
        <taxon>Sordariomycetes</taxon>
        <taxon>Sordariomycetidae</taxon>
        <taxon>Sordariales</taxon>
        <taxon>Podosporaceae</taxon>
        <taxon>Podospora</taxon>
    </lineage>
</organism>
<dbReference type="Proteomes" id="UP001322138">
    <property type="component" value="Unassembled WGS sequence"/>
</dbReference>
<accession>A0ABR0FBB3</accession>
<feature type="compositionally biased region" description="Low complexity" evidence="1">
    <location>
        <begin position="131"/>
        <end position="140"/>
    </location>
</feature>
<dbReference type="GeneID" id="87900998"/>
<name>A0ABR0FBB3_9PEZI</name>
<proteinExistence type="predicted"/>